<evidence type="ECO:0000313" key="3">
    <source>
        <dbReference type="Proteomes" id="UP000032568"/>
    </source>
</evidence>
<dbReference type="GO" id="GO:0016020">
    <property type="term" value="C:membrane"/>
    <property type="evidence" value="ECO:0007669"/>
    <property type="project" value="TreeGrafter"/>
</dbReference>
<reference evidence="2 3" key="2">
    <citation type="journal article" date="2022" name="Mar. Drugs">
        <title>Bioassay-Guided Fractionation Leads to the Detection of Cholic Acid Generated by the Rare Thalassomonas sp.</title>
        <authorList>
            <person name="Pheiffer F."/>
            <person name="Schneider Y.K."/>
            <person name="Hansen E.H."/>
            <person name="Andersen J.H."/>
            <person name="Isaksson J."/>
            <person name="Busche T."/>
            <person name="R C."/>
            <person name="Kalinowski J."/>
            <person name="Zyl L.V."/>
            <person name="Trindade M."/>
        </authorList>
    </citation>
    <scope>NUCLEOTIDE SEQUENCE [LARGE SCALE GENOMIC DNA]</scope>
    <source>
        <strain evidence="2 3">A5K-106</strain>
    </source>
</reference>
<accession>A0AAE9YRE6</accession>
<dbReference type="PANTHER" id="PTHR43798">
    <property type="entry name" value="MONOACYLGLYCEROL LIPASE"/>
    <property type="match status" value="1"/>
</dbReference>
<dbReference type="InterPro" id="IPR050266">
    <property type="entry name" value="AB_hydrolase_sf"/>
</dbReference>
<feature type="domain" description="AB hydrolase-1" evidence="1">
    <location>
        <begin position="15"/>
        <end position="152"/>
    </location>
</feature>
<dbReference type="AlphaFoldDB" id="A0AAE9YRE6"/>
<dbReference type="Pfam" id="PF00561">
    <property type="entry name" value="Abhydrolase_1"/>
    <property type="match status" value="1"/>
</dbReference>
<evidence type="ECO:0000313" key="2">
    <source>
        <dbReference type="EMBL" id="WDD99297.1"/>
    </source>
</evidence>
<sequence length="252" mass="28438">MKQLEYLLVGEGDTTIVFLNGFRMPFSSWDKVYSEISEQYKVVLYNRHGIGKSKKANVEQDGNAVVEDLRLLLNQLELKPPFIVVGHSLGGIYANLYARKYTDEVAALVLVDSPYPDELIEQESIKPASIFNFLNHSLKSVEKFFDRYKYSEEEEIARTLAQLRKLAPLPDIPVAVVSGVKKMPFIAEKAHALHLQYQKELARMSSQTRQYECFNSGHFPQVTEPGVVVKAIFETLNIANKSTQPIVKAGLG</sequence>
<proteinExistence type="predicted"/>
<dbReference type="PANTHER" id="PTHR43798:SF33">
    <property type="entry name" value="HYDROLASE, PUTATIVE (AFU_ORTHOLOGUE AFUA_2G14860)-RELATED"/>
    <property type="match status" value="1"/>
</dbReference>
<dbReference type="Proteomes" id="UP000032568">
    <property type="component" value="Chromosome"/>
</dbReference>
<protein>
    <submittedName>
        <fullName evidence="2">Alpha/beta hydrolase</fullName>
    </submittedName>
</protein>
<dbReference type="EMBL" id="CP059735">
    <property type="protein sequence ID" value="WDD99297.1"/>
    <property type="molecule type" value="Genomic_DNA"/>
</dbReference>
<evidence type="ECO:0000259" key="1">
    <source>
        <dbReference type="Pfam" id="PF00561"/>
    </source>
</evidence>
<dbReference type="SUPFAM" id="SSF53474">
    <property type="entry name" value="alpha/beta-Hydrolases"/>
    <property type="match status" value="1"/>
</dbReference>
<reference evidence="2 3" key="1">
    <citation type="journal article" date="2015" name="Genome Announc.">
        <title>Draft Genome Sequences of Marine Isolates of Thalassomonas viridans and Thalassomonas actiniarum.</title>
        <authorList>
            <person name="Olonade I."/>
            <person name="van Zyl L.J."/>
            <person name="Trindade M."/>
        </authorList>
    </citation>
    <scope>NUCLEOTIDE SEQUENCE [LARGE SCALE GENOMIC DNA]</scope>
    <source>
        <strain evidence="2 3">A5K-106</strain>
    </source>
</reference>
<gene>
    <name evidence="2" type="ORF">SG35_000995</name>
</gene>
<dbReference type="InterPro" id="IPR029058">
    <property type="entry name" value="AB_hydrolase_fold"/>
</dbReference>
<dbReference type="KEGG" id="tact:SG35_000995"/>
<dbReference type="Gene3D" id="3.40.50.1820">
    <property type="entry name" value="alpha/beta hydrolase"/>
    <property type="match status" value="1"/>
</dbReference>
<keyword evidence="3" id="KW-1185">Reference proteome</keyword>
<dbReference type="GO" id="GO:0016787">
    <property type="term" value="F:hydrolase activity"/>
    <property type="evidence" value="ECO:0007669"/>
    <property type="project" value="UniProtKB-KW"/>
</dbReference>
<dbReference type="InterPro" id="IPR000073">
    <property type="entry name" value="AB_hydrolase_1"/>
</dbReference>
<keyword evidence="2" id="KW-0378">Hydrolase</keyword>
<dbReference type="RefSeq" id="WP_044833740.1">
    <property type="nucleotide sequence ID" value="NZ_CP059735.1"/>
</dbReference>
<name>A0AAE9YRE6_9GAMM</name>
<organism evidence="2 3">
    <name type="scientific">Thalassomonas actiniarum</name>
    <dbReference type="NCBI Taxonomy" id="485447"/>
    <lineage>
        <taxon>Bacteria</taxon>
        <taxon>Pseudomonadati</taxon>
        <taxon>Pseudomonadota</taxon>
        <taxon>Gammaproteobacteria</taxon>
        <taxon>Alteromonadales</taxon>
        <taxon>Colwelliaceae</taxon>
        <taxon>Thalassomonas</taxon>
    </lineage>
</organism>